<name>A0AAD1ZN01_9LAMI</name>
<evidence type="ECO:0000256" key="7">
    <source>
        <dbReference type="SAM" id="MobiDB-lite"/>
    </source>
</evidence>
<evidence type="ECO:0000256" key="6">
    <source>
        <dbReference type="RuleBase" id="RU365068"/>
    </source>
</evidence>
<dbReference type="Proteomes" id="UP000834106">
    <property type="component" value="Chromosome 12"/>
</dbReference>
<gene>
    <name evidence="9" type="ORF">FPE_LOCUS19905</name>
</gene>
<evidence type="ECO:0000256" key="3">
    <source>
        <dbReference type="ARBA" id="ARBA00022806"/>
    </source>
</evidence>
<dbReference type="InterPro" id="IPR027417">
    <property type="entry name" value="P-loop_NTPase"/>
</dbReference>
<keyword evidence="5 6" id="KW-0694">RNA-binding</keyword>
<evidence type="ECO:0000313" key="10">
    <source>
        <dbReference type="Proteomes" id="UP000834106"/>
    </source>
</evidence>
<protein>
    <recommendedName>
        <fullName evidence="6">ATP-dependent RNA helicase</fullName>
        <ecNumber evidence="6">3.6.4.13</ecNumber>
    </recommendedName>
</protein>
<sequence length="314" mass="36384">MESVKKNEDTQQRTEEKENDQEMAQLGHDENQEKKEDKKDILGLLASLDDSNIENEPENVSKDEGEDKRGLESDGTVSFEPFPISEPTMNATKEMGLQNKTQQGYCVVPSAKRFIVLYSFLKRNLSKKVMVFFSSCNSVKYHSALLRHSEIYCFDIHEKQKQQERTYTFFNFCKSENGILLCNDGAPHGLDIPSVDWIIQYEPPYDHKEFVNRVYRTAYRDVLLFLIPEELQFRRELKAAKVLMNEYIINENKLENVQPDLEKLVANNDYLRKLAKDAYKSYIAEYKSHSSKGIFNVHKLDLKAVAASFCFCGP</sequence>
<dbReference type="PANTHER" id="PTHR24031">
    <property type="entry name" value="RNA HELICASE"/>
    <property type="match status" value="1"/>
</dbReference>
<dbReference type="Pfam" id="PF00271">
    <property type="entry name" value="Helicase_C"/>
    <property type="match status" value="1"/>
</dbReference>
<accession>A0AAD1ZN01</accession>
<dbReference type="EC" id="3.6.4.13" evidence="6"/>
<comment type="function">
    <text evidence="6">RNA helicase.</text>
</comment>
<dbReference type="PROSITE" id="PS51194">
    <property type="entry name" value="HELICASE_CTER"/>
    <property type="match status" value="1"/>
</dbReference>
<comment type="similarity">
    <text evidence="6">Belongs to the DEAD box helicase family.</text>
</comment>
<keyword evidence="4 6" id="KW-0067">ATP-binding</keyword>
<evidence type="ECO:0000313" key="9">
    <source>
        <dbReference type="EMBL" id="CAI9772475.1"/>
    </source>
</evidence>
<dbReference type="GO" id="GO:0016787">
    <property type="term" value="F:hydrolase activity"/>
    <property type="evidence" value="ECO:0007669"/>
    <property type="project" value="UniProtKB-KW"/>
</dbReference>
<dbReference type="SMART" id="SM01178">
    <property type="entry name" value="DUF4217"/>
    <property type="match status" value="1"/>
</dbReference>
<dbReference type="InterPro" id="IPR001650">
    <property type="entry name" value="Helicase_C-like"/>
</dbReference>
<dbReference type="Gene3D" id="3.40.50.300">
    <property type="entry name" value="P-loop containing nucleotide triphosphate hydrolases"/>
    <property type="match status" value="1"/>
</dbReference>
<dbReference type="EMBL" id="OU503047">
    <property type="protein sequence ID" value="CAI9772475.1"/>
    <property type="molecule type" value="Genomic_DNA"/>
</dbReference>
<dbReference type="GO" id="GO:0003723">
    <property type="term" value="F:RNA binding"/>
    <property type="evidence" value="ECO:0007669"/>
    <property type="project" value="UniProtKB-UniRule"/>
</dbReference>
<dbReference type="SUPFAM" id="SSF52540">
    <property type="entry name" value="P-loop containing nucleoside triphosphate hydrolases"/>
    <property type="match status" value="1"/>
</dbReference>
<dbReference type="CDD" id="cd18787">
    <property type="entry name" value="SF2_C_DEAD"/>
    <property type="match status" value="1"/>
</dbReference>
<keyword evidence="3 6" id="KW-0347">Helicase</keyword>
<feature type="compositionally biased region" description="Basic and acidic residues" evidence="7">
    <location>
        <begin position="1"/>
        <end position="16"/>
    </location>
</feature>
<proteinExistence type="inferred from homology"/>
<feature type="compositionally biased region" description="Basic and acidic residues" evidence="7">
    <location>
        <begin position="27"/>
        <end position="41"/>
    </location>
</feature>
<evidence type="ECO:0000259" key="8">
    <source>
        <dbReference type="PROSITE" id="PS51194"/>
    </source>
</evidence>
<evidence type="ECO:0000256" key="1">
    <source>
        <dbReference type="ARBA" id="ARBA00022741"/>
    </source>
</evidence>
<dbReference type="InterPro" id="IPR025313">
    <property type="entry name" value="SPB4-like_CTE"/>
</dbReference>
<keyword evidence="1 6" id="KW-0547">Nucleotide-binding</keyword>
<comment type="domain">
    <text evidence="6">The Q motif is unique to and characteristic of the DEAD box family of RNA helicases and controls ATP binding and hydrolysis.</text>
</comment>
<evidence type="ECO:0000256" key="4">
    <source>
        <dbReference type="ARBA" id="ARBA00022840"/>
    </source>
</evidence>
<evidence type="ECO:0000256" key="5">
    <source>
        <dbReference type="ARBA" id="ARBA00022884"/>
    </source>
</evidence>
<feature type="compositionally biased region" description="Basic and acidic residues" evidence="7">
    <location>
        <begin position="59"/>
        <end position="72"/>
    </location>
</feature>
<dbReference type="Pfam" id="PF13959">
    <property type="entry name" value="CTE_SPB4"/>
    <property type="match status" value="1"/>
</dbReference>
<comment type="catalytic activity">
    <reaction evidence="6">
        <text>ATP + H2O = ADP + phosphate + H(+)</text>
        <dbReference type="Rhea" id="RHEA:13065"/>
        <dbReference type="ChEBI" id="CHEBI:15377"/>
        <dbReference type="ChEBI" id="CHEBI:15378"/>
        <dbReference type="ChEBI" id="CHEBI:30616"/>
        <dbReference type="ChEBI" id="CHEBI:43474"/>
        <dbReference type="ChEBI" id="CHEBI:456216"/>
        <dbReference type="EC" id="3.6.4.13"/>
    </reaction>
</comment>
<keyword evidence="2 6" id="KW-0378">Hydrolase</keyword>
<dbReference type="GO" id="GO:0003724">
    <property type="term" value="F:RNA helicase activity"/>
    <property type="evidence" value="ECO:0007669"/>
    <property type="project" value="UniProtKB-EC"/>
</dbReference>
<organism evidence="9 10">
    <name type="scientific">Fraxinus pennsylvanica</name>
    <dbReference type="NCBI Taxonomy" id="56036"/>
    <lineage>
        <taxon>Eukaryota</taxon>
        <taxon>Viridiplantae</taxon>
        <taxon>Streptophyta</taxon>
        <taxon>Embryophyta</taxon>
        <taxon>Tracheophyta</taxon>
        <taxon>Spermatophyta</taxon>
        <taxon>Magnoliopsida</taxon>
        <taxon>eudicotyledons</taxon>
        <taxon>Gunneridae</taxon>
        <taxon>Pentapetalae</taxon>
        <taxon>asterids</taxon>
        <taxon>lamiids</taxon>
        <taxon>Lamiales</taxon>
        <taxon>Oleaceae</taxon>
        <taxon>Oleeae</taxon>
        <taxon>Fraxinus</taxon>
    </lineage>
</organism>
<evidence type="ECO:0000256" key="2">
    <source>
        <dbReference type="ARBA" id="ARBA00022801"/>
    </source>
</evidence>
<dbReference type="AlphaFoldDB" id="A0AAD1ZN01"/>
<keyword evidence="10" id="KW-1185">Reference proteome</keyword>
<dbReference type="GO" id="GO:0005524">
    <property type="term" value="F:ATP binding"/>
    <property type="evidence" value="ECO:0007669"/>
    <property type="project" value="UniProtKB-UniRule"/>
</dbReference>
<reference evidence="9" key="1">
    <citation type="submission" date="2023-05" db="EMBL/GenBank/DDBJ databases">
        <authorList>
            <person name="Huff M."/>
        </authorList>
    </citation>
    <scope>NUCLEOTIDE SEQUENCE</scope>
</reference>
<feature type="domain" description="Helicase C-terminal" evidence="8">
    <location>
        <begin position="113"/>
        <end position="265"/>
    </location>
</feature>
<feature type="region of interest" description="Disordered" evidence="7">
    <location>
        <begin position="1"/>
        <end position="84"/>
    </location>
</feature>